<keyword evidence="8 11" id="KW-0472">Membrane</keyword>
<evidence type="ECO:0000256" key="10">
    <source>
        <dbReference type="SAM" id="MobiDB-lite"/>
    </source>
</evidence>
<evidence type="ECO:0000313" key="14">
    <source>
        <dbReference type="EMBL" id="KAK4588116.1"/>
    </source>
</evidence>
<evidence type="ECO:0000256" key="12">
    <source>
        <dbReference type="SAM" id="SignalP"/>
    </source>
</evidence>
<dbReference type="FunFam" id="3.80.10.10:FF:000213">
    <property type="entry name" value="Tyrosine-sulfated glycopeptide receptor 1"/>
    <property type="match status" value="1"/>
</dbReference>
<keyword evidence="5 11" id="KW-0812">Transmembrane</keyword>
<dbReference type="InterPro" id="IPR003591">
    <property type="entry name" value="Leu-rich_rpt_typical-subtyp"/>
</dbReference>
<dbReference type="FunFam" id="3.80.10.10:FF:000095">
    <property type="entry name" value="LRR receptor-like serine/threonine-protein kinase GSO1"/>
    <property type="match status" value="1"/>
</dbReference>
<evidence type="ECO:0000256" key="7">
    <source>
        <dbReference type="ARBA" id="ARBA00022989"/>
    </source>
</evidence>
<dbReference type="PANTHER" id="PTHR48062:SF21">
    <property type="entry name" value="RECEPTOR-LIKE PROTEIN 12"/>
    <property type="match status" value="1"/>
</dbReference>
<comment type="subcellular location">
    <subcellularLocation>
        <location evidence="1">Cell membrane</location>
        <topology evidence="1">Single-pass type I membrane protein</topology>
    </subcellularLocation>
</comment>
<dbReference type="InterPro" id="IPR032675">
    <property type="entry name" value="LRR_dom_sf"/>
</dbReference>
<dbReference type="GO" id="GO:0005886">
    <property type="term" value="C:plasma membrane"/>
    <property type="evidence" value="ECO:0007669"/>
    <property type="project" value="UniProtKB-SubCell"/>
</dbReference>
<evidence type="ECO:0000256" key="2">
    <source>
        <dbReference type="ARBA" id="ARBA00009592"/>
    </source>
</evidence>
<dbReference type="Gene3D" id="3.80.10.10">
    <property type="entry name" value="Ribonuclease Inhibitor"/>
    <property type="match status" value="2"/>
</dbReference>
<gene>
    <name evidence="14" type="ORF">RGQ29_019207</name>
</gene>
<evidence type="ECO:0000256" key="1">
    <source>
        <dbReference type="ARBA" id="ARBA00004251"/>
    </source>
</evidence>
<keyword evidence="4" id="KW-0433">Leucine-rich repeat</keyword>
<comment type="caution">
    <text evidence="14">The sequence shown here is derived from an EMBL/GenBank/DDBJ whole genome shotgun (WGS) entry which is preliminary data.</text>
</comment>
<evidence type="ECO:0000259" key="13">
    <source>
        <dbReference type="Pfam" id="PF08263"/>
    </source>
</evidence>
<dbReference type="Pfam" id="PF13855">
    <property type="entry name" value="LRR_8"/>
    <property type="match status" value="2"/>
</dbReference>
<accession>A0AAN7IW07</accession>
<dbReference type="PRINTS" id="PR00019">
    <property type="entry name" value="LEURICHRPT"/>
</dbReference>
<evidence type="ECO:0000256" key="11">
    <source>
        <dbReference type="SAM" id="Phobius"/>
    </source>
</evidence>
<reference evidence="14 15" key="1">
    <citation type="journal article" date="2023" name="G3 (Bethesda)">
        <title>A haplotype-resolved chromosome-scale genome for Quercus rubra L. provides insights into the genetics of adaptive traits for red oak species.</title>
        <authorList>
            <person name="Kapoor B."/>
            <person name="Jenkins J."/>
            <person name="Schmutz J."/>
            <person name="Zhebentyayeva T."/>
            <person name="Kuelheim C."/>
            <person name="Coggeshall M."/>
            <person name="Heim C."/>
            <person name="Lasky J.R."/>
            <person name="Leites L."/>
            <person name="Islam-Faridi N."/>
            <person name="Romero-Severson J."/>
            <person name="DeLeo V.L."/>
            <person name="Lucas S.M."/>
            <person name="Lazic D."/>
            <person name="Gailing O."/>
            <person name="Carlson J."/>
            <person name="Staton M."/>
        </authorList>
    </citation>
    <scope>NUCLEOTIDE SEQUENCE [LARGE SCALE GENOMIC DNA]</scope>
    <source>
        <strain evidence="14">Pseudo-F2</strain>
    </source>
</reference>
<evidence type="ECO:0000256" key="6">
    <source>
        <dbReference type="ARBA" id="ARBA00022737"/>
    </source>
</evidence>
<keyword evidence="3" id="KW-1003">Cell membrane</keyword>
<keyword evidence="6" id="KW-0677">Repeat</keyword>
<sequence>MSSFANNVILLWFIVITFLPCSWGQECSIEQKRALLEIRNSTNGSVFADWDGRDCCNAPGIYCDSIDGGVSIIDLQSDNAPSSTWYPNVTLFTIFDELEQLRLNGMNIGGELKPFCELKRLKSLAVLDLGNNSMEGTIHPCLGRIEGLSVLVLSHNRFNGTIDKAFCELKQLIALDLGNNSMEGTIHPCLGRIEGLFELVLSHNHFNGTIDKAFCELKQLSVLDLGNNLMEGTIHPCLGRIENLRQLVLSGNRFHGNIPPLLFSNQSEIVLLDVSSNQLEGVLSFSIFANVSSLVYIDLSNNYLEIETESPSWVPTFQLTRLNLANCNLNKRNGHVVPSFISTQLDLGWIDLSHNSIEGGIPCQLLFNNTSIQGLFLRSNILTGSFLDCNAKNQTSSIVSFDISDNQVRGPLPENIGHLLPLLEHCNMSSNALEGNIPWTLGNLSLVILDLSNNMLTGTIPQSLTKNGSAHSLVYLNLSNNKLQGKMLPRDSIMPSLECLQLSGNRFEGVISPTISNSPSLVILDVSHNYLSGNIPRWLYSHPSLVAVRLKGNRFEGHLLRRMCQMRSLQVLDISFNHISGGIPSCINNITFWKKSSPSPTGSNYFTQKGRLRYLISSSGLYFAFQSYFLIKYMEYTFNGIPLLLMTGIDVSSNQLTGSIPSEMGELSQIKSLNLSNNFLTGSIPISFRNLKNVESLDLSHNKLSGKIPSELVQLTSLSVFSVAYNNLSGRIPFEQQFSTFNMKSYDGNPDLCGGPLPRNCSTPNQPDPTHKRDQKDQKEGTRVIDTPFFFYAFVAVSYAFGFWVFFGILIINKNWRMNYFRAVDRYVESFLEMLSKYW</sequence>
<feature type="compositionally biased region" description="Basic and acidic residues" evidence="10">
    <location>
        <begin position="769"/>
        <end position="780"/>
    </location>
</feature>
<feature type="region of interest" description="Disordered" evidence="10">
    <location>
        <begin position="754"/>
        <end position="780"/>
    </location>
</feature>
<dbReference type="Proteomes" id="UP001324115">
    <property type="component" value="Unassembled WGS sequence"/>
</dbReference>
<dbReference type="InterPro" id="IPR051502">
    <property type="entry name" value="RLP_Defense_Trigger"/>
</dbReference>
<feature type="domain" description="Leucine-rich repeat-containing N-terminal plant-type" evidence="13">
    <location>
        <begin position="30"/>
        <end position="64"/>
    </location>
</feature>
<keyword evidence="12" id="KW-0732">Signal</keyword>
<dbReference type="Pfam" id="PF08263">
    <property type="entry name" value="LRRNT_2"/>
    <property type="match status" value="1"/>
</dbReference>
<evidence type="ECO:0000313" key="15">
    <source>
        <dbReference type="Proteomes" id="UP001324115"/>
    </source>
</evidence>
<evidence type="ECO:0000256" key="5">
    <source>
        <dbReference type="ARBA" id="ARBA00022692"/>
    </source>
</evidence>
<dbReference type="EMBL" id="JAXUIC010000005">
    <property type="protein sequence ID" value="KAK4588116.1"/>
    <property type="molecule type" value="Genomic_DNA"/>
</dbReference>
<evidence type="ECO:0000256" key="8">
    <source>
        <dbReference type="ARBA" id="ARBA00023136"/>
    </source>
</evidence>
<dbReference type="Pfam" id="PF00560">
    <property type="entry name" value="LRR_1"/>
    <property type="match status" value="5"/>
</dbReference>
<feature type="signal peptide" evidence="12">
    <location>
        <begin position="1"/>
        <end position="24"/>
    </location>
</feature>
<comment type="similarity">
    <text evidence="2">Belongs to the RLP family.</text>
</comment>
<dbReference type="InterPro" id="IPR013210">
    <property type="entry name" value="LRR_N_plant-typ"/>
</dbReference>
<proteinExistence type="inferred from homology"/>
<evidence type="ECO:0000256" key="4">
    <source>
        <dbReference type="ARBA" id="ARBA00022614"/>
    </source>
</evidence>
<feature type="transmembrane region" description="Helical" evidence="11">
    <location>
        <begin position="789"/>
        <end position="812"/>
    </location>
</feature>
<organism evidence="14 15">
    <name type="scientific">Quercus rubra</name>
    <name type="common">Northern red oak</name>
    <name type="synonym">Quercus borealis</name>
    <dbReference type="NCBI Taxonomy" id="3512"/>
    <lineage>
        <taxon>Eukaryota</taxon>
        <taxon>Viridiplantae</taxon>
        <taxon>Streptophyta</taxon>
        <taxon>Embryophyta</taxon>
        <taxon>Tracheophyta</taxon>
        <taxon>Spermatophyta</taxon>
        <taxon>Magnoliopsida</taxon>
        <taxon>eudicotyledons</taxon>
        <taxon>Gunneridae</taxon>
        <taxon>Pentapetalae</taxon>
        <taxon>rosids</taxon>
        <taxon>fabids</taxon>
        <taxon>Fagales</taxon>
        <taxon>Fagaceae</taxon>
        <taxon>Quercus</taxon>
    </lineage>
</organism>
<evidence type="ECO:0000256" key="9">
    <source>
        <dbReference type="ARBA" id="ARBA00023180"/>
    </source>
</evidence>
<protein>
    <recommendedName>
        <fullName evidence="13">Leucine-rich repeat-containing N-terminal plant-type domain-containing protein</fullName>
    </recommendedName>
</protein>
<dbReference type="SUPFAM" id="SSF52047">
    <property type="entry name" value="RNI-like"/>
    <property type="match status" value="1"/>
</dbReference>
<evidence type="ECO:0000256" key="3">
    <source>
        <dbReference type="ARBA" id="ARBA00022475"/>
    </source>
</evidence>
<dbReference type="PANTHER" id="PTHR48062">
    <property type="entry name" value="RECEPTOR-LIKE PROTEIN 14"/>
    <property type="match status" value="1"/>
</dbReference>
<dbReference type="AlphaFoldDB" id="A0AAN7IW07"/>
<feature type="chain" id="PRO_5042972120" description="Leucine-rich repeat-containing N-terminal plant-type domain-containing protein" evidence="12">
    <location>
        <begin position="25"/>
        <end position="839"/>
    </location>
</feature>
<keyword evidence="7 11" id="KW-1133">Transmembrane helix</keyword>
<dbReference type="SMART" id="SM00365">
    <property type="entry name" value="LRR_SD22"/>
    <property type="match status" value="5"/>
</dbReference>
<name>A0AAN7IW07_QUERU</name>
<dbReference type="InterPro" id="IPR001611">
    <property type="entry name" value="Leu-rich_rpt"/>
</dbReference>
<keyword evidence="15" id="KW-1185">Reference proteome</keyword>
<keyword evidence="9" id="KW-0325">Glycoprotein</keyword>
<dbReference type="SMART" id="SM00369">
    <property type="entry name" value="LRR_TYP"/>
    <property type="match status" value="7"/>
</dbReference>
<dbReference type="SUPFAM" id="SSF52058">
    <property type="entry name" value="L domain-like"/>
    <property type="match status" value="1"/>
</dbReference>